<comment type="caution">
    <text evidence="1">The sequence shown here is derived from an EMBL/GenBank/DDBJ whole genome shotgun (WGS) entry which is preliminary data.</text>
</comment>
<evidence type="ECO:0000313" key="1">
    <source>
        <dbReference type="EMBL" id="TMQ54587.1"/>
    </source>
</evidence>
<evidence type="ECO:0000313" key="2">
    <source>
        <dbReference type="Proteomes" id="UP000320913"/>
    </source>
</evidence>
<proteinExistence type="predicted"/>
<dbReference type="EMBL" id="VBOV01000303">
    <property type="protein sequence ID" value="TMQ54587.1"/>
    <property type="molecule type" value="Genomic_DNA"/>
</dbReference>
<reference evidence="1 2" key="1">
    <citation type="journal article" date="2019" name="Nat. Microbiol.">
        <title>Mediterranean grassland soil C-N compound turnover is dependent on rainfall and depth, and is mediated by genomically divergent microorganisms.</title>
        <authorList>
            <person name="Diamond S."/>
            <person name="Andeer P.F."/>
            <person name="Li Z."/>
            <person name="Crits-Christoph A."/>
            <person name="Burstein D."/>
            <person name="Anantharaman K."/>
            <person name="Lane K.R."/>
            <person name="Thomas B.C."/>
            <person name="Pan C."/>
            <person name="Northen T.R."/>
            <person name="Banfield J.F."/>
        </authorList>
    </citation>
    <scope>NUCLEOTIDE SEQUENCE [LARGE SCALE GENOMIC DNA]</scope>
    <source>
        <strain evidence="1">WS_5</strain>
    </source>
</reference>
<name>A0A538ST87_UNCEI</name>
<organism evidence="1 2">
    <name type="scientific">Eiseniibacteriota bacterium</name>
    <dbReference type="NCBI Taxonomy" id="2212470"/>
    <lineage>
        <taxon>Bacteria</taxon>
        <taxon>Candidatus Eiseniibacteriota</taxon>
    </lineage>
</organism>
<gene>
    <name evidence="1" type="ORF">E6K75_10315</name>
</gene>
<protein>
    <submittedName>
        <fullName evidence="1">Uncharacterized protein</fullName>
    </submittedName>
</protein>
<dbReference type="AlphaFoldDB" id="A0A538ST87"/>
<accession>A0A538ST87</accession>
<sequence length="82" mass="8859">MDEAFEAVEGPLGCGLIDHTGAIEPFAETRDLAHPVGGFEAFLLVYIGDQQSYRVGADVDRTDPHHDVSQVWSLMFPPCGGV</sequence>
<dbReference type="Proteomes" id="UP000320913">
    <property type="component" value="Unassembled WGS sequence"/>
</dbReference>